<dbReference type="SUPFAM" id="SSF56219">
    <property type="entry name" value="DNase I-like"/>
    <property type="match status" value="1"/>
</dbReference>
<comment type="caution">
    <text evidence="2">The sequence shown here is derived from an EMBL/GenBank/DDBJ whole genome shotgun (WGS) entry which is preliminary data.</text>
</comment>
<accession>A0AA38HKG3</accession>
<dbReference type="PANTHER" id="PTHR33273:SF4">
    <property type="entry name" value="ENDONUCLEASE_EXONUCLEASE_PHOSPHATASE DOMAIN-CONTAINING PROTEIN"/>
    <property type="match status" value="1"/>
</dbReference>
<evidence type="ECO:0000313" key="3">
    <source>
        <dbReference type="Proteomes" id="UP001168821"/>
    </source>
</evidence>
<dbReference type="AlphaFoldDB" id="A0AA38HKG3"/>
<dbReference type="Pfam" id="PF14529">
    <property type="entry name" value="Exo_endo_phos_2"/>
    <property type="match status" value="1"/>
</dbReference>
<dbReference type="Proteomes" id="UP001168821">
    <property type="component" value="Unassembled WGS sequence"/>
</dbReference>
<keyword evidence="3" id="KW-1185">Reference proteome</keyword>
<protein>
    <recommendedName>
        <fullName evidence="1">Endonuclease/exonuclease/phosphatase domain-containing protein</fullName>
    </recommendedName>
</protein>
<dbReference type="GO" id="GO:0003824">
    <property type="term" value="F:catalytic activity"/>
    <property type="evidence" value="ECO:0007669"/>
    <property type="project" value="InterPro"/>
</dbReference>
<name>A0AA38HKG3_9CUCU</name>
<organism evidence="2 3">
    <name type="scientific">Zophobas morio</name>
    <dbReference type="NCBI Taxonomy" id="2755281"/>
    <lineage>
        <taxon>Eukaryota</taxon>
        <taxon>Metazoa</taxon>
        <taxon>Ecdysozoa</taxon>
        <taxon>Arthropoda</taxon>
        <taxon>Hexapoda</taxon>
        <taxon>Insecta</taxon>
        <taxon>Pterygota</taxon>
        <taxon>Neoptera</taxon>
        <taxon>Endopterygota</taxon>
        <taxon>Coleoptera</taxon>
        <taxon>Polyphaga</taxon>
        <taxon>Cucujiformia</taxon>
        <taxon>Tenebrionidae</taxon>
        <taxon>Zophobas</taxon>
    </lineage>
</organism>
<feature type="domain" description="Endonuclease/exonuclease/phosphatase" evidence="1">
    <location>
        <begin position="107"/>
        <end position="222"/>
    </location>
</feature>
<gene>
    <name evidence="2" type="ORF">Zmor_004033</name>
</gene>
<dbReference type="InterPro" id="IPR005135">
    <property type="entry name" value="Endo/exonuclease/phosphatase"/>
</dbReference>
<dbReference type="Gene3D" id="3.60.10.10">
    <property type="entry name" value="Endonuclease/exonuclease/phosphatase"/>
    <property type="match status" value="1"/>
</dbReference>
<sequence>MTKKIKRLQLNTHGDKTATAEAIRIATEQNYDLALLTEPYCYKTKKDSFTIPSIGNLTLIADKSQKFSSCILVNNASIGILSLNNFTTTHVTALSIQRQDYETEVLLCVYSPPNKEALRKTIRNLQEILDIVGELPVVICGDFNSRSTLWYDRINDRSCQLLEEFILTNHLAILNQPNGPPTFQSLNGSSKVDLSLCSVSTIESITEWEVLDDQTVSDHRPIGFSLLNSIDHNQHHQEEKITDYGNLDLEQVGPALEDMCGGLIKKYPVLVAERTIDRALEEFYEKLMEILKPFAKRRKKFVDRPEWWTARVDNLRKTSKI</sequence>
<dbReference type="EMBL" id="JALNTZ010000012">
    <property type="protein sequence ID" value="KAJ3639163.1"/>
    <property type="molecule type" value="Genomic_DNA"/>
</dbReference>
<proteinExistence type="predicted"/>
<evidence type="ECO:0000313" key="2">
    <source>
        <dbReference type="EMBL" id="KAJ3639163.1"/>
    </source>
</evidence>
<dbReference type="InterPro" id="IPR036691">
    <property type="entry name" value="Endo/exonu/phosph_ase_sf"/>
</dbReference>
<dbReference type="PANTHER" id="PTHR33273">
    <property type="entry name" value="DOMAIN-CONTAINING PROTEIN, PUTATIVE-RELATED"/>
    <property type="match status" value="1"/>
</dbReference>
<reference evidence="2" key="1">
    <citation type="journal article" date="2023" name="G3 (Bethesda)">
        <title>Whole genome assemblies of Zophobas morio and Tenebrio molitor.</title>
        <authorList>
            <person name="Kaur S."/>
            <person name="Stinson S.A."/>
            <person name="diCenzo G.C."/>
        </authorList>
    </citation>
    <scope>NUCLEOTIDE SEQUENCE</scope>
    <source>
        <strain evidence="2">QUZm001</strain>
    </source>
</reference>
<evidence type="ECO:0000259" key="1">
    <source>
        <dbReference type="Pfam" id="PF14529"/>
    </source>
</evidence>